<organism evidence="3 4">
    <name type="scientific">Multifurca ochricompacta</name>
    <dbReference type="NCBI Taxonomy" id="376703"/>
    <lineage>
        <taxon>Eukaryota</taxon>
        <taxon>Fungi</taxon>
        <taxon>Dikarya</taxon>
        <taxon>Basidiomycota</taxon>
        <taxon>Agaricomycotina</taxon>
        <taxon>Agaricomycetes</taxon>
        <taxon>Russulales</taxon>
        <taxon>Russulaceae</taxon>
        <taxon>Multifurca</taxon>
    </lineage>
</organism>
<dbReference type="EMBL" id="WTXG01000041">
    <property type="protein sequence ID" value="KAI0297016.1"/>
    <property type="molecule type" value="Genomic_DNA"/>
</dbReference>
<gene>
    <name evidence="3" type="ORF">B0F90DRAFT_1875853</name>
</gene>
<evidence type="ECO:0000256" key="1">
    <source>
        <dbReference type="ARBA" id="ARBA00010458"/>
    </source>
</evidence>
<evidence type="ECO:0000256" key="2">
    <source>
        <dbReference type="ARBA" id="ARBA00022801"/>
    </source>
</evidence>
<dbReference type="GO" id="GO:0005739">
    <property type="term" value="C:mitochondrion"/>
    <property type="evidence" value="ECO:0007669"/>
    <property type="project" value="TreeGrafter"/>
</dbReference>
<proteinExistence type="inferred from homology"/>
<dbReference type="Gene3D" id="3.10.129.10">
    <property type="entry name" value="Hotdog Thioesterase"/>
    <property type="match status" value="1"/>
</dbReference>
<keyword evidence="2" id="KW-0378">Hydrolase</keyword>
<dbReference type="Proteomes" id="UP001203297">
    <property type="component" value="Unassembled WGS sequence"/>
</dbReference>
<dbReference type="AlphaFoldDB" id="A0AAD4M290"/>
<comment type="similarity">
    <text evidence="1">Belongs to the acyl coenzyme A hydrolase family.</text>
</comment>
<accession>A0AAD4M290</accession>
<dbReference type="GO" id="GO:0006637">
    <property type="term" value="P:acyl-CoA metabolic process"/>
    <property type="evidence" value="ECO:0007669"/>
    <property type="project" value="TreeGrafter"/>
</dbReference>
<dbReference type="PANTHER" id="PTHR12655">
    <property type="entry name" value="ACYL-COA THIOESTERASE"/>
    <property type="match status" value="1"/>
</dbReference>
<protein>
    <submittedName>
        <fullName evidence="3">Uncharacterized protein</fullName>
    </submittedName>
</protein>
<keyword evidence="4" id="KW-1185">Reference proteome</keyword>
<name>A0AAD4M290_9AGAM</name>
<evidence type="ECO:0000313" key="4">
    <source>
        <dbReference type="Proteomes" id="UP001203297"/>
    </source>
</evidence>
<dbReference type="PANTHER" id="PTHR12655:SF0">
    <property type="entry name" value="ACYL-COENZYME A THIOESTERASE 9, MITOCHONDRIAL"/>
    <property type="match status" value="1"/>
</dbReference>
<evidence type="ECO:0000313" key="3">
    <source>
        <dbReference type="EMBL" id="KAI0297016.1"/>
    </source>
</evidence>
<comment type="caution">
    <text evidence="3">The sequence shown here is derived from an EMBL/GenBank/DDBJ whole genome shotgun (WGS) entry which is preliminary data.</text>
</comment>
<sequence>MHDSYTEIILPFHSDPHLLDQYTNTSGGLRTGKLFEHLDSLAGSIAYKHFLGPSIEYMSCITSRISRRGQFSPGWRMMDMLAPLSPIRDLRLSGRSSVEIAVKMEALRKW</sequence>
<reference evidence="3" key="1">
    <citation type="journal article" date="2022" name="New Phytol.">
        <title>Evolutionary transition to the ectomycorrhizal habit in the genomes of a hyperdiverse lineage of mushroom-forming fungi.</title>
        <authorList>
            <person name="Looney B."/>
            <person name="Miyauchi S."/>
            <person name="Morin E."/>
            <person name="Drula E."/>
            <person name="Courty P.E."/>
            <person name="Kohler A."/>
            <person name="Kuo A."/>
            <person name="LaButti K."/>
            <person name="Pangilinan J."/>
            <person name="Lipzen A."/>
            <person name="Riley R."/>
            <person name="Andreopoulos W."/>
            <person name="He G."/>
            <person name="Johnson J."/>
            <person name="Nolan M."/>
            <person name="Tritt A."/>
            <person name="Barry K.W."/>
            <person name="Grigoriev I.V."/>
            <person name="Nagy L.G."/>
            <person name="Hibbett D."/>
            <person name="Henrissat B."/>
            <person name="Matheny P.B."/>
            <person name="Labbe J."/>
            <person name="Martin F.M."/>
        </authorList>
    </citation>
    <scope>NUCLEOTIDE SEQUENCE</scope>
    <source>
        <strain evidence="3">BPL690</strain>
    </source>
</reference>
<dbReference type="GO" id="GO:0047617">
    <property type="term" value="F:fatty acyl-CoA hydrolase activity"/>
    <property type="evidence" value="ECO:0007669"/>
    <property type="project" value="TreeGrafter"/>
</dbReference>